<evidence type="ECO:0000313" key="1">
    <source>
        <dbReference type="EMBL" id="OMF54306.1"/>
    </source>
</evidence>
<sequence>MISDEELDAYRQSGEQVRVVRDGIESNDVTGIVVAWDGSQVLIRRRNRKVVKLDRNYLFQPASAPRQSPLE</sequence>
<proteinExistence type="predicted"/>
<protein>
    <recommendedName>
        <fullName evidence="3">DUF2642 domain-containing protein</fullName>
    </recommendedName>
</protein>
<keyword evidence="2" id="KW-1185">Reference proteome</keyword>
<dbReference type="Proteomes" id="UP000187172">
    <property type="component" value="Unassembled WGS sequence"/>
</dbReference>
<comment type="caution">
    <text evidence="1">The sequence shown here is derived from an EMBL/GenBank/DDBJ whole genome shotgun (WGS) entry which is preliminary data.</text>
</comment>
<accession>A0A1R1ER37</accession>
<dbReference type="RefSeq" id="WP_076170212.1">
    <property type="nucleotide sequence ID" value="NZ_MRTP01000003.1"/>
</dbReference>
<dbReference type="EMBL" id="MRTP01000003">
    <property type="protein sequence ID" value="OMF54306.1"/>
    <property type="molecule type" value="Genomic_DNA"/>
</dbReference>
<evidence type="ECO:0008006" key="3">
    <source>
        <dbReference type="Google" id="ProtNLM"/>
    </source>
</evidence>
<evidence type="ECO:0000313" key="2">
    <source>
        <dbReference type="Proteomes" id="UP000187172"/>
    </source>
</evidence>
<reference evidence="1 2" key="1">
    <citation type="submission" date="2016-11" db="EMBL/GenBank/DDBJ databases">
        <title>Paenibacillus species isolates.</title>
        <authorList>
            <person name="Beno S.M."/>
        </authorList>
    </citation>
    <scope>NUCLEOTIDE SEQUENCE [LARGE SCALE GENOMIC DNA]</scope>
    <source>
        <strain evidence="1 2">FSL R5-0378</strain>
    </source>
</reference>
<name>A0A1R1ER37_9BACL</name>
<dbReference type="AlphaFoldDB" id="A0A1R1ER37"/>
<gene>
    <name evidence="1" type="ORF">BK138_14020</name>
</gene>
<dbReference type="STRING" id="297318.BK138_14020"/>
<organism evidence="1 2">
    <name type="scientific">Paenibacillus rhizosphaerae</name>
    <dbReference type="NCBI Taxonomy" id="297318"/>
    <lineage>
        <taxon>Bacteria</taxon>
        <taxon>Bacillati</taxon>
        <taxon>Bacillota</taxon>
        <taxon>Bacilli</taxon>
        <taxon>Bacillales</taxon>
        <taxon>Paenibacillaceae</taxon>
        <taxon>Paenibacillus</taxon>
    </lineage>
</organism>